<sequence length="194" mass="21776">MRSRKYIPMLMLLALLSCAGKAGAQTVAVKSDLLTGGMLASPNLGVELKLSERFTLEAGVHYNPFPAGGDRRWKHWFVQPELRYWMCQPYGGHFFGANLMYGVYNVAKARLPFGLFKGVRSERYEGDFTGVGISYGYHFILSPRWGLETSIGVGFLHTRYERYRCAHCGEKTGSGNRNFIAPTKASISLVYMIQ</sequence>
<organism evidence="2 3">
    <name type="scientific">Bacteroides stercoris CC31F</name>
    <dbReference type="NCBI Taxonomy" id="1073351"/>
    <lineage>
        <taxon>Bacteria</taxon>
        <taxon>Pseudomonadati</taxon>
        <taxon>Bacteroidota</taxon>
        <taxon>Bacteroidia</taxon>
        <taxon>Bacteroidales</taxon>
        <taxon>Bacteroidaceae</taxon>
        <taxon>Bacteroides</taxon>
    </lineage>
</organism>
<dbReference type="Pfam" id="PF12099">
    <property type="entry name" value="DUF3575"/>
    <property type="match status" value="1"/>
</dbReference>
<reference evidence="2 3" key="1">
    <citation type="submission" date="2013-05" db="EMBL/GenBank/DDBJ databases">
        <title>The Genome Sequence of Bacteroides stercoris CC31F.</title>
        <authorList>
            <consortium name="The Broad Institute Genomics Platform"/>
            <person name="Earl A."/>
            <person name="Ward D."/>
            <person name="Feldgarden M."/>
            <person name="Gevers D."/>
            <person name="Oliphant K."/>
            <person name="Allen-Vercoe E."/>
            <person name="Walker B."/>
            <person name="Young S."/>
            <person name="Zeng Q."/>
            <person name="Gargeya S."/>
            <person name="Fitzgerald M."/>
            <person name="Haas B."/>
            <person name="Abouelleil A."/>
            <person name="Allen A.W."/>
            <person name="Alvarado L."/>
            <person name="Arachchi H.M."/>
            <person name="Berlin A.M."/>
            <person name="Chapman S.B."/>
            <person name="Gainer-Dewar J."/>
            <person name="Goldberg J."/>
            <person name="Griggs A."/>
            <person name="Gujja S."/>
            <person name="Hansen M."/>
            <person name="Howarth C."/>
            <person name="Imamovic A."/>
            <person name="Ireland A."/>
            <person name="Larimer J."/>
            <person name="McCowan C."/>
            <person name="Murphy C."/>
            <person name="Pearson M."/>
            <person name="Poon T.W."/>
            <person name="Priest M."/>
            <person name="Roberts A."/>
            <person name="Saif S."/>
            <person name="Shea T."/>
            <person name="Sisk P."/>
            <person name="Sykes S."/>
            <person name="Wortman J."/>
            <person name="Nusbaum C."/>
            <person name="Birren B."/>
        </authorList>
    </citation>
    <scope>NUCLEOTIDE SEQUENCE [LARGE SCALE GENOMIC DNA]</scope>
    <source>
        <strain evidence="2 3">CC31F</strain>
    </source>
</reference>
<accession>S3Y2B7</accession>
<dbReference type="Proteomes" id="UP000014614">
    <property type="component" value="Unassembled WGS sequence"/>
</dbReference>
<evidence type="ECO:0008006" key="4">
    <source>
        <dbReference type="Google" id="ProtNLM"/>
    </source>
</evidence>
<name>S3Y2B7_BACSE</name>
<dbReference type="SUPFAM" id="SSF103515">
    <property type="entry name" value="Autotransporter"/>
    <property type="match status" value="1"/>
</dbReference>
<dbReference type="PROSITE" id="PS51257">
    <property type="entry name" value="PROKAR_LIPOPROTEIN"/>
    <property type="match status" value="1"/>
</dbReference>
<dbReference type="PATRIC" id="fig|1073351.3.peg.3427"/>
<proteinExistence type="predicted"/>
<keyword evidence="1" id="KW-0732">Signal</keyword>
<dbReference type="InterPro" id="IPR021958">
    <property type="entry name" value="DUF3575"/>
</dbReference>
<comment type="caution">
    <text evidence="2">The sequence shown here is derived from an EMBL/GenBank/DDBJ whole genome shotgun (WGS) entry which is preliminary data.</text>
</comment>
<dbReference type="HOGENOM" id="CLU_085002_2_0_10"/>
<evidence type="ECO:0000256" key="1">
    <source>
        <dbReference type="SAM" id="SignalP"/>
    </source>
</evidence>
<gene>
    <name evidence="2" type="ORF">HMPREF1181_03374</name>
</gene>
<dbReference type="AlphaFoldDB" id="S3Y2B7"/>
<dbReference type="InterPro" id="IPR036709">
    <property type="entry name" value="Autotransporte_beta_dom_sf"/>
</dbReference>
<protein>
    <recommendedName>
        <fullName evidence="4">DUF3575 domain-containing protein</fullName>
    </recommendedName>
</protein>
<evidence type="ECO:0000313" key="3">
    <source>
        <dbReference type="Proteomes" id="UP000014614"/>
    </source>
</evidence>
<feature type="chain" id="PRO_5004514004" description="DUF3575 domain-containing protein" evidence="1">
    <location>
        <begin position="25"/>
        <end position="194"/>
    </location>
</feature>
<dbReference type="EMBL" id="ATFP01000054">
    <property type="protein sequence ID" value="EPH15897.1"/>
    <property type="molecule type" value="Genomic_DNA"/>
</dbReference>
<evidence type="ECO:0000313" key="2">
    <source>
        <dbReference type="EMBL" id="EPH15897.1"/>
    </source>
</evidence>
<feature type="signal peptide" evidence="1">
    <location>
        <begin position="1"/>
        <end position="24"/>
    </location>
</feature>